<comment type="similarity">
    <text evidence="1">Belongs to the LysR transcriptional regulatory family.</text>
</comment>
<sequence length="296" mass="33449">MDTRVLNYFLTVAKEGNVTKAAQKLHITQPTLSRQISDLEASLNVRLFDRTNRHLKLTQAGKFFEKRAHMILDLVSQTEADLQTQENELTGTINLGSVESTASIWLMNLVKKMQERYPQVGFDIYTANGDDLKEKLDQGILDLALLLEPIEAKKYNYIRLPIKDTWGIIAAKDSYLAKKEVITTNDLYQIPLTLSKRSLVRNELAQSLQLNPNRLNITSTHNLASNPLQLVKNHASFHLGIKGVLELHNDPDLVFIPLEPNTTTGHIIAWRKNTYLSSLMTTFLQLITGTLNSSNN</sequence>
<evidence type="ECO:0000256" key="2">
    <source>
        <dbReference type="ARBA" id="ARBA00023015"/>
    </source>
</evidence>
<dbReference type="GO" id="GO:0003677">
    <property type="term" value="F:DNA binding"/>
    <property type="evidence" value="ECO:0007669"/>
    <property type="project" value="UniProtKB-KW"/>
</dbReference>
<comment type="caution">
    <text evidence="6">The sequence shown here is derived from an EMBL/GenBank/DDBJ whole genome shotgun (WGS) entry which is preliminary data.</text>
</comment>
<dbReference type="Pfam" id="PF00126">
    <property type="entry name" value="HTH_1"/>
    <property type="match status" value="1"/>
</dbReference>
<dbReference type="RefSeq" id="WP_117117705.1">
    <property type="nucleotide sequence ID" value="NZ_BFBY01000002.1"/>
</dbReference>
<evidence type="ECO:0000259" key="5">
    <source>
        <dbReference type="PROSITE" id="PS50931"/>
    </source>
</evidence>
<dbReference type="FunFam" id="1.10.10.10:FF:000001">
    <property type="entry name" value="LysR family transcriptional regulator"/>
    <property type="match status" value="1"/>
</dbReference>
<dbReference type="SUPFAM" id="SSF53850">
    <property type="entry name" value="Periplasmic binding protein-like II"/>
    <property type="match status" value="1"/>
</dbReference>
<dbReference type="EMBL" id="BFBY01000002">
    <property type="protein sequence ID" value="GBG04354.1"/>
    <property type="molecule type" value="Genomic_DNA"/>
</dbReference>
<gene>
    <name evidence="6" type="primary">lysR</name>
    <name evidence="6" type="ORF">LrDSM24759_02680</name>
</gene>
<keyword evidence="4" id="KW-0804">Transcription</keyword>
<dbReference type="GO" id="GO:0003700">
    <property type="term" value="F:DNA-binding transcription factor activity"/>
    <property type="evidence" value="ECO:0007669"/>
    <property type="project" value="InterPro"/>
</dbReference>
<dbReference type="SUPFAM" id="SSF46785">
    <property type="entry name" value="Winged helix' DNA-binding domain"/>
    <property type="match status" value="1"/>
</dbReference>
<dbReference type="InterPro" id="IPR050950">
    <property type="entry name" value="HTH-type_LysR_regulators"/>
</dbReference>
<feature type="domain" description="HTH lysR-type" evidence="5">
    <location>
        <begin position="1"/>
        <end position="58"/>
    </location>
</feature>
<evidence type="ECO:0000313" key="6">
    <source>
        <dbReference type="EMBL" id="GBG04354.1"/>
    </source>
</evidence>
<name>A0A2Z6T636_9LACO</name>
<dbReference type="Proteomes" id="UP000257317">
    <property type="component" value="Unassembled WGS sequence"/>
</dbReference>
<evidence type="ECO:0000313" key="7">
    <source>
        <dbReference type="Proteomes" id="UP000257317"/>
    </source>
</evidence>
<evidence type="ECO:0000256" key="1">
    <source>
        <dbReference type="ARBA" id="ARBA00009437"/>
    </source>
</evidence>
<dbReference type="CDD" id="cd05466">
    <property type="entry name" value="PBP2_LTTR_substrate"/>
    <property type="match status" value="1"/>
</dbReference>
<keyword evidence="2" id="KW-0805">Transcription regulation</keyword>
<dbReference type="GO" id="GO:0005829">
    <property type="term" value="C:cytosol"/>
    <property type="evidence" value="ECO:0007669"/>
    <property type="project" value="TreeGrafter"/>
</dbReference>
<reference evidence="7" key="1">
    <citation type="submission" date="2018-03" db="EMBL/GenBank/DDBJ databases">
        <title>New taxa in the Lactobacillus gasseri group.</title>
        <authorList>
            <person name="Tanizawa Y."/>
            <person name="Tohno M."/>
            <person name="Endo A."/>
            <person name="Arita M."/>
        </authorList>
    </citation>
    <scope>NUCLEOTIDE SEQUENCE [LARGE SCALE GENOMIC DNA]</scope>
    <source>
        <strain evidence="7">DSM 24759</strain>
    </source>
</reference>
<organism evidence="6 7">
    <name type="scientific">Lactobacillus rodentium</name>
    <dbReference type="NCBI Taxonomy" id="947835"/>
    <lineage>
        <taxon>Bacteria</taxon>
        <taxon>Bacillati</taxon>
        <taxon>Bacillota</taxon>
        <taxon>Bacilli</taxon>
        <taxon>Lactobacillales</taxon>
        <taxon>Lactobacillaceae</taxon>
        <taxon>Lactobacillus</taxon>
    </lineage>
</organism>
<dbReference type="InterPro" id="IPR005119">
    <property type="entry name" value="LysR_subst-bd"/>
</dbReference>
<keyword evidence="3" id="KW-0238">DNA-binding</keyword>
<dbReference type="InterPro" id="IPR000847">
    <property type="entry name" value="LysR_HTH_N"/>
</dbReference>
<dbReference type="PANTHER" id="PTHR30419">
    <property type="entry name" value="HTH-TYPE TRANSCRIPTIONAL REGULATOR YBHD"/>
    <property type="match status" value="1"/>
</dbReference>
<dbReference type="InterPro" id="IPR036390">
    <property type="entry name" value="WH_DNA-bd_sf"/>
</dbReference>
<dbReference type="Gene3D" id="3.40.190.290">
    <property type="match status" value="1"/>
</dbReference>
<dbReference type="PANTHER" id="PTHR30419:SF8">
    <property type="entry name" value="NITROGEN ASSIMILATION TRANSCRIPTIONAL ACTIVATOR-RELATED"/>
    <property type="match status" value="1"/>
</dbReference>
<dbReference type="PRINTS" id="PR00039">
    <property type="entry name" value="HTHLYSR"/>
</dbReference>
<keyword evidence="7" id="KW-1185">Reference proteome</keyword>
<protein>
    <submittedName>
        <fullName evidence="6">LysR family transcriptional regulator</fullName>
    </submittedName>
</protein>
<accession>A0A2Z6T636</accession>
<dbReference type="InterPro" id="IPR036388">
    <property type="entry name" value="WH-like_DNA-bd_sf"/>
</dbReference>
<dbReference type="AlphaFoldDB" id="A0A2Z6T636"/>
<proteinExistence type="inferred from homology"/>
<evidence type="ECO:0000256" key="3">
    <source>
        <dbReference type="ARBA" id="ARBA00023125"/>
    </source>
</evidence>
<dbReference type="Pfam" id="PF03466">
    <property type="entry name" value="LysR_substrate"/>
    <property type="match status" value="1"/>
</dbReference>
<dbReference type="OrthoDB" id="9803735at2"/>
<dbReference type="PROSITE" id="PS50931">
    <property type="entry name" value="HTH_LYSR"/>
    <property type="match status" value="1"/>
</dbReference>
<dbReference type="Gene3D" id="1.10.10.10">
    <property type="entry name" value="Winged helix-like DNA-binding domain superfamily/Winged helix DNA-binding domain"/>
    <property type="match status" value="1"/>
</dbReference>
<evidence type="ECO:0000256" key="4">
    <source>
        <dbReference type="ARBA" id="ARBA00023163"/>
    </source>
</evidence>